<feature type="compositionally biased region" description="Low complexity" evidence="1">
    <location>
        <begin position="1"/>
        <end position="14"/>
    </location>
</feature>
<sequence>MSASAASARPAAGAVTDGPATAGAGPDVAEAERPSWAPAGLAGRTRAPLWRVLRAEVAWVFRRPRTLAVLGLLTAIPVITGVALNIALGPQAAGPDGPGYTGSPGPALLTSMATSAFALPLGSLMTLLMMLLPLTVAMAAGDALAGEQSHGALRGWLLAPVSRGRLLLVKSVGVFAVGLVAASLVVLSGFLTGLALSGTDGLVSMSGDQLTFGDVLWRLALAVGWAALYLMAVGAVALAISASTEHPMVVVVSVLAGLIVSGVLMQIDALEPMHPYLLPTAVFGLTDLIRDPLAFGGMGEGLVRAGSYLVIGMSLAYARITTKDG</sequence>
<organism evidence="3 4">
    <name type="scientific">Myceligenerans crystallogenes</name>
    <dbReference type="NCBI Taxonomy" id="316335"/>
    <lineage>
        <taxon>Bacteria</taxon>
        <taxon>Bacillati</taxon>
        <taxon>Actinomycetota</taxon>
        <taxon>Actinomycetes</taxon>
        <taxon>Micrococcales</taxon>
        <taxon>Promicromonosporaceae</taxon>
        <taxon>Myceligenerans</taxon>
    </lineage>
</organism>
<dbReference type="PANTHER" id="PTHR37305">
    <property type="entry name" value="INTEGRAL MEMBRANE PROTEIN-RELATED"/>
    <property type="match status" value="1"/>
</dbReference>
<dbReference type="Proteomes" id="UP001501094">
    <property type="component" value="Unassembled WGS sequence"/>
</dbReference>
<evidence type="ECO:0000256" key="2">
    <source>
        <dbReference type="SAM" id="Phobius"/>
    </source>
</evidence>
<name>A0ABN2NRB2_9MICO</name>
<feature type="transmembrane region" description="Helical" evidence="2">
    <location>
        <begin position="172"/>
        <end position="196"/>
    </location>
</feature>
<feature type="transmembrane region" description="Helical" evidence="2">
    <location>
        <begin position="67"/>
        <end position="88"/>
    </location>
</feature>
<keyword evidence="2" id="KW-0812">Transmembrane</keyword>
<keyword evidence="2" id="KW-0472">Membrane</keyword>
<dbReference type="EMBL" id="BAAANL010000010">
    <property type="protein sequence ID" value="GAA1875335.1"/>
    <property type="molecule type" value="Genomic_DNA"/>
</dbReference>
<feature type="transmembrane region" description="Helical" evidence="2">
    <location>
        <begin position="301"/>
        <end position="320"/>
    </location>
</feature>
<reference evidence="3 4" key="1">
    <citation type="journal article" date="2019" name="Int. J. Syst. Evol. Microbiol.">
        <title>The Global Catalogue of Microorganisms (GCM) 10K type strain sequencing project: providing services to taxonomists for standard genome sequencing and annotation.</title>
        <authorList>
            <consortium name="The Broad Institute Genomics Platform"/>
            <consortium name="The Broad Institute Genome Sequencing Center for Infectious Disease"/>
            <person name="Wu L."/>
            <person name="Ma J."/>
        </authorList>
    </citation>
    <scope>NUCLEOTIDE SEQUENCE [LARGE SCALE GENOMIC DNA]</scope>
    <source>
        <strain evidence="3 4">JCM 14326</strain>
    </source>
</reference>
<dbReference type="RefSeq" id="WP_344106267.1">
    <property type="nucleotide sequence ID" value="NZ_BAAANL010000010.1"/>
</dbReference>
<feature type="transmembrane region" description="Helical" evidence="2">
    <location>
        <begin position="108"/>
        <end position="132"/>
    </location>
</feature>
<gene>
    <name evidence="3" type="ORF">GCM10009751_38850</name>
</gene>
<evidence type="ECO:0000256" key="1">
    <source>
        <dbReference type="SAM" id="MobiDB-lite"/>
    </source>
</evidence>
<feature type="transmembrane region" description="Helical" evidence="2">
    <location>
        <begin position="247"/>
        <end position="267"/>
    </location>
</feature>
<evidence type="ECO:0000313" key="4">
    <source>
        <dbReference type="Proteomes" id="UP001501094"/>
    </source>
</evidence>
<keyword evidence="2" id="KW-1133">Transmembrane helix</keyword>
<feature type="region of interest" description="Disordered" evidence="1">
    <location>
        <begin position="1"/>
        <end position="36"/>
    </location>
</feature>
<comment type="caution">
    <text evidence="3">The sequence shown here is derived from an EMBL/GenBank/DDBJ whole genome shotgun (WGS) entry which is preliminary data.</text>
</comment>
<accession>A0ABN2NRB2</accession>
<dbReference type="PANTHER" id="PTHR37305:SF1">
    <property type="entry name" value="MEMBRANE PROTEIN"/>
    <property type="match status" value="1"/>
</dbReference>
<dbReference type="Pfam" id="PF12679">
    <property type="entry name" value="ABC2_membrane_2"/>
    <property type="match status" value="1"/>
</dbReference>
<feature type="transmembrane region" description="Helical" evidence="2">
    <location>
        <begin position="216"/>
        <end position="240"/>
    </location>
</feature>
<proteinExistence type="predicted"/>
<protein>
    <submittedName>
        <fullName evidence="3">ABC transporter permease subunit</fullName>
    </submittedName>
</protein>
<evidence type="ECO:0000313" key="3">
    <source>
        <dbReference type="EMBL" id="GAA1875335.1"/>
    </source>
</evidence>
<keyword evidence="4" id="KW-1185">Reference proteome</keyword>